<proteinExistence type="predicted"/>
<accession>A0A0G0K4T9</accession>
<organism evidence="1 2">
    <name type="scientific">Candidatus Nomurabacteria bacterium GW2011_GWB1_37_5</name>
    <dbReference type="NCBI Taxonomy" id="1618742"/>
    <lineage>
        <taxon>Bacteria</taxon>
        <taxon>Candidatus Nomuraibacteriota</taxon>
    </lineage>
</organism>
<protein>
    <submittedName>
        <fullName evidence="1">Uncharacterized protein</fullName>
    </submittedName>
</protein>
<dbReference type="AlphaFoldDB" id="A0A0G0K4T9"/>
<gene>
    <name evidence="1" type="ORF">US50_C0009G0007</name>
</gene>
<dbReference type="Proteomes" id="UP000033876">
    <property type="component" value="Unassembled WGS sequence"/>
</dbReference>
<comment type="caution">
    <text evidence="1">The sequence shown here is derived from an EMBL/GenBank/DDBJ whole genome shotgun (WGS) entry which is preliminary data.</text>
</comment>
<name>A0A0G0K4T9_9BACT</name>
<evidence type="ECO:0000313" key="1">
    <source>
        <dbReference type="EMBL" id="KKQ35641.1"/>
    </source>
</evidence>
<sequence>MLAARCQKILKANNWKLTATHKMIYVIKKIILLSMFGILLLPIFVSAQTADDISISLTPENPGPNQSVTATIQSFMFDLNKSMISWYVGGKSQISGIGKINFTFTAPASGQIALEARITPQGGDQVIKTTGVTVSDIDLIWQGINVLVPPFYKGRSLPVQEGEVKVVAIPKLLFSGINLKPEDFTYEWKRNFTTESEGFAKNYLVFQNDFSNNSEQVEVSASPVKNEVVINKGESITLGQPEIVFYEKDLALGTHYNRALNQGSSLQKNETLLVAFPYFFSGDSIFSNELKYQWFLNDQELTGFTENEIPIKSGQSPGQTKITAKIEARKKLFQSVNQSIIIKY</sequence>
<dbReference type="EMBL" id="LBTF01000009">
    <property type="protein sequence ID" value="KKQ35641.1"/>
    <property type="molecule type" value="Genomic_DNA"/>
</dbReference>
<evidence type="ECO:0000313" key="2">
    <source>
        <dbReference type="Proteomes" id="UP000033876"/>
    </source>
</evidence>
<reference evidence="1 2" key="1">
    <citation type="journal article" date="2015" name="Nature">
        <title>rRNA introns, odd ribosomes, and small enigmatic genomes across a large radiation of phyla.</title>
        <authorList>
            <person name="Brown C.T."/>
            <person name="Hug L.A."/>
            <person name="Thomas B.C."/>
            <person name="Sharon I."/>
            <person name="Castelle C.J."/>
            <person name="Singh A."/>
            <person name="Wilkins M.J."/>
            <person name="Williams K.H."/>
            <person name="Banfield J.F."/>
        </authorList>
    </citation>
    <scope>NUCLEOTIDE SEQUENCE [LARGE SCALE GENOMIC DNA]</scope>
</reference>